<sequence>MSASAKPPPFDAADPLGIDDLLDAEDLAIRATVRGWAADRVLPYVADWYEKGELPGIRELARELGSIGALGMSLTGYGCAGASAVQYGLACLELEAADSGIRSLVSVQGSLAMYAIHRFGSEEQKREWLPRMAAGEVIGCFGLTEPDHGSDPAAMRTYAKRDGGDWVLNGRKMWITNGSVAGVAVVWARTEEGIRGFAVPTGTPGFSAPEIKHKWSLRASVTSELVLDDVRLPADAVLPEVTGLRGPLSCLSHARYGIVWGAMGAARSSFEAAVEYAKTREQFGRPIGGFQLTQAKLADMAVELHKGILLAHHLGRRMDAGRLRPEQVSFGKLNNVREAIEICRTARTILGANGISLEYPVMRHATNLESVLTYEGTVEMHQLVLGKALTGLDAFR</sequence>
<comment type="similarity">
    <text evidence="2 7">Belongs to the acyl-CoA dehydrogenase family.</text>
</comment>
<dbReference type="InterPro" id="IPR006091">
    <property type="entry name" value="Acyl-CoA_Oxase/DH_mid-dom"/>
</dbReference>
<dbReference type="Gene3D" id="1.10.540.10">
    <property type="entry name" value="Acyl-CoA dehydrogenase/oxidase, N-terminal domain"/>
    <property type="match status" value="1"/>
</dbReference>
<evidence type="ECO:0000256" key="3">
    <source>
        <dbReference type="ARBA" id="ARBA00022630"/>
    </source>
</evidence>
<comment type="cofactor">
    <cofactor evidence="1 7">
        <name>FAD</name>
        <dbReference type="ChEBI" id="CHEBI:57692"/>
    </cofactor>
</comment>
<dbReference type="InterPro" id="IPR009100">
    <property type="entry name" value="AcylCoA_DH/oxidase_NM_dom_sf"/>
</dbReference>
<reference evidence="11 12" key="1">
    <citation type="submission" date="2022-08" db="EMBL/GenBank/DDBJ databases">
        <authorList>
            <person name="Somphong A."/>
            <person name="Phongsopitanun W."/>
        </authorList>
    </citation>
    <scope>NUCLEOTIDE SEQUENCE [LARGE SCALE GENOMIC DNA]</scope>
    <source>
        <strain evidence="11 12">LP11</strain>
    </source>
</reference>
<evidence type="ECO:0000256" key="6">
    <source>
        <dbReference type="ARBA" id="ARBA00023002"/>
    </source>
</evidence>
<protein>
    <submittedName>
        <fullName evidence="11">Acyl-CoA dehydrogenase family protein</fullName>
    </submittedName>
</protein>
<gene>
    <name evidence="11" type="ORF">NX794_12725</name>
</gene>
<dbReference type="InterPro" id="IPR009075">
    <property type="entry name" value="AcylCo_DH/oxidase_C"/>
</dbReference>
<feature type="domain" description="Acyl-CoA oxidase/dehydrogenase middle" evidence="9">
    <location>
        <begin position="140"/>
        <end position="230"/>
    </location>
</feature>
<evidence type="ECO:0000256" key="2">
    <source>
        <dbReference type="ARBA" id="ARBA00009347"/>
    </source>
</evidence>
<dbReference type="PANTHER" id="PTHR42807:SF1">
    <property type="entry name" value="GLUTARYL-COA DEHYDROGENASE, MITOCHONDRIAL"/>
    <property type="match status" value="1"/>
</dbReference>
<evidence type="ECO:0000256" key="5">
    <source>
        <dbReference type="ARBA" id="ARBA00022946"/>
    </source>
</evidence>
<dbReference type="PANTHER" id="PTHR42807">
    <property type="entry name" value="GLUTARYL-COA DEHYDROGENASE, MITOCHONDRIAL"/>
    <property type="match status" value="1"/>
</dbReference>
<dbReference type="Pfam" id="PF00441">
    <property type="entry name" value="Acyl-CoA_dh_1"/>
    <property type="match status" value="1"/>
</dbReference>
<dbReference type="Pfam" id="PF02770">
    <property type="entry name" value="Acyl-CoA_dh_M"/>
    <property type="match status" value="1"/>
</dbReference>
<keyword evidence="12" id="KW-1185">Reference proteome</keyword>
<dbReference type="InterPro" id="IPR052033">
    <property type="entry name" value="Glutaryl-CoA_DH_mitochondrial"/>
</dbReference>
<dbReference type="InterPro" id="IPR046373">
    <property type="entry name" value="Acyl-CoA_Oxase/DH_mid-dom_sf"/>
</dbReference>
<accession>A0ABT2B0P1</accession>
<name>A0ABT2B0P1_9ACTN</name>
<evidence type="ECO:0000259" key="8">
    <source>
        <dbReference type="Pfam" id="PF00441"/>
    </source>
</evidence>
<evidence type="ECO:0000256" key="4">
    <source>
        <dbReference type="ARBA" id="ARBA00022827"/>
    </source>
</evidence>
<dbReference type="EMBL" id="JANUGP010000007">
    <property type="protein sequence ID" value="MCS0602065.1"/>
    <property type="molecule type" value="Genomic_DNA"/>
</dbReference>
<evidence type="ECO:0000313" key="12">
    <source>
        <dbReference type="Proteomes" id="UP001205612"/>
    </source>
</evidence>
<evidence type="ECO:0000313" key="11">
    <source>
        <dbReference type="EMBL" id="MCS0602065.1"/>
    </source>
</evidence>
<dbReference type="InterPro" id="IPR013786">
    <property type="entry name" value="AcylCoA_DH/ox_N"/>
</dbReference>
<dbReference type="InterPro" id="IPR036250">
    <property type="entry name" value="AcylCo_DH-like_C"/>
</dbReference>
<evidence type="ECO:0000256" key="1">
    <source>
        <dbReference type="ARBA" id="ARBA00001974"/>
    </source>
</evidence>
<dbReference type="InterPro" id="IPR037069">
    <property type="entry name" value="AcylCoA_DH/ox_N_sf"/>
</dbReference>
<keyword evidence="4 7" id="KW-0274">FAD</keyword>
<dbReference type="RefSeq" id="WP_258778572.1">
    <property type="nucleotide sequence ID" value="NZ_JANUGP010000007.1"/>
</dbReference>
<dbReference type="Pfam" id="PF02771">
    <property type="entry name" value="Acyl-CoA_dh_N"/>
    <property type="match status" value="1"/>
</dbReference>
<keyword evidence="6 7" id="KW-0560">Oxidoreductase</keyword>
<evidence type="ECO:0000259" key="9">
    <source>
        <dbReference type="Pfam" id="PF02770"/>
    </source>
</evidence>
<dbReference type="SUPFAM" id="SSF47203">
    <property type="entry name" value="Acyl-CoA dehydrogenase C-terminal domain-like"/>
    <property type="match status" value="1"/>
</dbReference>
<dbReference type="Gene3D" id="1.20.140.10">
    <property type="entry name" value="Butyryl-CoA Dehydrogenase, subunit A, domain 3"/>
    <property type="match status" value="1"/>
</dbReference>
<evidence type="ECO:0000259" key="10">
    <source>
        <dbReference type="Pfam" id="PF02771"/>
    </source>
</evidence>
<feature type="domain" description="Acyl-CoA dehydrogenase/oxidase N-terminal" evidence="10">
    <location>
        <begin position="24"/>
        <end position="136"/>
    </location>
</feature>
<dbReference type="SUPFAM" id="SSF56645">
    <property type="entry name" value="Acyl-CoA dehydrogenase NM domain-like"/>
    <property type="match status" value="1"/>
</dbReference>
<keyword evidence="5" id="KW-0809">Transit peptide</keyword>
<keyword evidence="3 7" id="KW-0285">Flavoprotein</keyword>
<dbReference type="Gene3D" id="2.40.110.10">
    <property type="entry name" value="Butyryl-CoA Dehydrogenase, subunit A, domain 2"/>
    <property type="match status" value="1"/>
</dbReference>
<comment type="caution">
    <text evidence="11">The sequence shown here is derived from an EMBL/GenBank/DDBJ whole genome shotgun (WGS) entry which is preliminary data.</text>
</comment>
<proteinExistence type="inferred from homology"/>
<dbReference type="Proteomes" id="UP001205612">
    <property type="component" value="Unassembled WGS sequence"/>
</dbReference>
<organism evidence="11 12">
    <name type="scientific">Streptomyces pyxinicus</name>
    <dbReference type="NCBI Taxonomy" id="2970331"/>
    <lineage>
        <taxon>Bacteria</taxon>
        <taxon>Bacillati</taxon>
        <taxon>Actinomycetota</taxon>
        <taxon>Actinomycetes</taxon>
        <taxon>Kitasatosporales</taxon>
        <taxon>Streptomycetaceae</taxon>
        <taxon>Streptomyces</taxon>
    </lineage>
</organism>
<feature type="domain" description="Acyl-CoA dehydrogenase/oxidase C-terminal" evidence="8">
    <location>
        <begin position="243"/>
        <end position="389"/>
    </location>
</feature>
<evidence type="ECO:0000256" key="7">
    <source>
        <dbReference type="RuleBase" id="RU362125"/>
    </source>
</evidence>